<evidence type="ECO:0000313" key="2">
    <source>
        <dbReference type="EMBL" id="MBD8511309.1"/>
    </source>
</evidence>
<dbReference type="RefSeq" id="WP_192013923.1">
    <property type="nucleotide sequence ID" value="NZ_JACYTP010000001.1"/>
</dbReference>
<evidence type="ECO:0000256" key="1">
    <source>
        <dbReference type="SAM" id="SignalP"/>
    </source>
</evidence>
<evidence type="ECO:0000313" key="3">
    <source>
        <dbReference type="Proteomes" id="UP000649768"/>
    </source>
</evidence>
<dbReference type="Proteomes" id="UP000649768">
    <property type="component" value="Unassembled WGS sequence"/>
</dbReference>
<accession>A0ABR9BGK5</accession>
<name>A0ABR9BGK5_9GAMM</name>
<protein>
    <submittedName>
        <fullName evidence="2">Uncharacterized protein</fullName>
    </submittedName>
</protein>
<sequence>MKSSWIYHRLLGVSLLTATITVPSYAAGITAHPVPGQPLSENAQRLINLYTTFMLKDAVLQACTRSMEQTRTQVNHQYIEYSRLALEYIQAGRLVVKKQLPKVDLIAWQSKLANSQEYYVNGFSEFSDERVTLECQQVANALEAMNQRFAALRY</sequence>
<keyword evidence="3" id="KW-1185">Reference proteome</keyword>
<feature type="chain" id="PRO_5045169766" evidence="1">
    <location>
        <begin position="27"/>
        <end position="154"/>
    </location>
</feature>
<organism evidence="2 3">
    <name type="scientific">Photobacterium arenosum</name>
    <dbReference type="NCBI Taxonomy" id="2774143"/>
    <lineage>
        <taxon>Bacteria</taxon>
        <taxon>Pseudomonadati</taxon>
        <taxon>Pseudomonadota</taxon>
        <taxon>Gammaproteobacteria</taxon>
        <taxon>Vibrionales</taxon>
        <taxon>Vibrionaceae</taxon>
        <taxon>Photobacterium</taxon>
    </lineage>
</organism>
<reference evidence="2 3" key="1">
    <citation type="submission" date="2020-09" db="EMBL/GenBank/DDBJ databases">
        <title>Photobacterium sp. CAU 1568 isolated from sand of Sido Beach.</title>
        <authorList>
            <person name="Kim W."/>
        </authorList>
    </citation>
    <scope>NUCLEOTIDE SEQUENCE [LARGE SCALE GENOMIC DNA]</scope>
    <source>
        <strain evidence="2 3">CAU 1568</strain>
    </source>
</reference>
<keyword evidence="1" id="KW-0732">Signal</keyword>
<proteinExistence type="predicted"/>
<gene>
    <name evidence="2" type="ORF">IFO68_01170</name>
</gene>
<dbReference type="EMBL" id="JACYTP010000001">
    <property type="protein sequence ID" value="MBD8511309.1"/>
    <property type="molecule type" value="Genomic_DNA"/>
</dbReference>
<feature type="signal peptide" evidence="1">
    <location>
        <begin position="1"/>
        <end position="26"/>
    </location>
</feature>
<comment type="caution">
    <text evidence="2">The sequence shown here is derived from an EMBL/GenBank/DDBJ whole genome shotgun (WGS) entry which is preliminary data.</text>
</comment>